<dbReference type="EMBL" id="MU842953">
    <property type="protein sequence ID" value="KAK2024818.1"/>
    <property type="molecule type" value="Genomic_DNA"/>
</dbReference>
<reference evidence="2" key="1">
    <citation type="submission" date="2021-06" db="EMBL/GenBank/DDBJ databases">
        <title>Comparative genomics, transcriptomics and evolutionary studies reveal genomic signatures of adaptation to plant cell wall in hemibiotrophic fungi.</title>
        <authorList>
            <consortium name="DOE Joint Genome Institute"/>
            <person name="Baroncelli R."/>
            <person name="Diaz J.F."/>
            <person name="Benocci T."/>
            <person name="Peng M."/>
            <person name="Battaglia E."/>
            <person name="Haridas S."/>
            <person name="Andreopoulos W."/>
            <person name="Labutti K."/>
            <person name="Pangilinan J."/>
            <person name="Floch G.L."/>
            <person name="Makela M.R."/>
            <person name="Henrissat B."/>
            <person name="Grigoriev I.V."/>
            <person name="Crouch J.A."/>
            <person name="De Vries R.P."/>
            <person name="Sukno S.A."/>
            <person name="Thon M.R."/>
        </authorList>
    </citation>
    <scope>NUCLEOTIDE SEQUENCE</scope>
    <source>
        <strain evidence="2">MAFF235873</strain>
    </source>
</reference>
<protein>
    <submittedName>
        <fullName evidence="2">Uncharacterized protein</fullName>
    </submittedName>
</protein>
<evidence type="ECO:0000313" key="3">
    <source>
        <dbReference type="Proteomes" id="UP001232148"/>
    </source>
</evidence>
<dbReference type="Proteomes" id="UP001232148">
    <property type="component" value="Unassembled WGS sequence"/>
</dbReference>
<organism evidence="2 3">
    <name type="scientific">Colletotrichum zoysiae</name>
    <dbReference type="NCBI Taxonomy" id="1216348"/>
    <lineage>
        <taxon>Eukaryota</taxon>
        <taxon>Fungi</taxon>
        <taxon>Dikarya</taxon>
        <taxon>Ascomycota</taxon>
        <taxon>Pezizomycotina</taxon>
        <taxon>Sordariomycetes</taxon>
        <taxon>Hypocreomycetidae</taxon>
        <taxon>Glomerellales</taxon>
        <taxon>Glomerellaceae</taxon>
        <taxon>Colletotrichum</taxon>
        <taxon>Colletotrichum graminicola species complex</taxon>
    </lineage>
</organism>
<name>A0AAD9H9P7_9PEZI</name>
<evidence type="ECO:0000256" key="1">
    <source>
        <dbReference type="SAM" id="MobiDB-lite"/>
    </source>
</evidence>
<proteinExistence type="predicted"/>
<comment type="caution">
    <text evidence="2">The sequence shown here is derived from an EMBL/GenBank/DDBJ whole genome shotgun (WGS) entry which is preliminary data.</text>
</comment>
<accession>A0AAD9H9P7</accession>
<feature type="region of interest" description="Disordered" evidence="1">
    <location>
        <begin position="180"/>
        <end position="203"/>
    </location>
</feature>
<feature type="compositionally biased region" description="Basic and acidic residues" evidence="1">
    <location>
        <begin position="182"/>
        <end position="203"/>
    </location>
</feature>
<dbReference type="AlphaFoldDB" id="A0AAD9H9P7"/>
<keyword evidence="3" id="KW-1185">Reference proteome</keyword>
<sequence>MSVALDGEKSPVSQAKRHAILRECLPIRDSSMCARAAPLPHTMQARTRCSHRRRPCSRLASFPAAMPNTQRVYHEMTNIGDSPVAPIFRSPRSPVLGNYIKLTTMIPRPPPRDTRTHPSNTPSILSKCFFSSGSNTPLPCQRLWRRWDLILVRKRDSPPGPLWHPTSEAFSRASFAYLETSPKADSDPTSLDREPIKTDATHA</sequence>
<evidence type="ECO:0000313" key="2">
    <source>
        <dbReference type="EMBL" id="KAK2024818.1"/>
    </source>
</evidence>
<gene>
    <name evidence="2" type="ORF">LX32DRAFT_81585</name>
</gene>